<dbReference type="Proteomes" id="UP000236946">
    <property type="component" value="Unassembled WGS sequence"/>
</dbReference>
<sequence>MENMEIKKISEFKSANILITGGAGFIGSHLVGRLIKEGHKVVVIDNLSTGRKDYNPPTASSHSLREWAPNLNPKAKFYKTDIRNPKIYQIFKKEKPQVVFHLAAQPIVDTAYKNPLETIEINIMGTTNILETCRLKGNLKSIIVVSSDKAYGKSKDLPYTEQSPLKGDH</sequence>
<evidence type="ECO:0000259" key="1">
    <source>
        <dbReference type="Pfam" id="PF16363"/>
    </source>
</evidence>
<feature type="non-terminal residue" evidence="2">
    <location>
        <position position="169"/>
    </location>
</feature>
<dbReference type="Gene3D" id="3.40.50.720">
    <property type="entry name" value="NAD(P)-binding Rossmann-like Domain"/>
    <property type="match status" value="1"/>
</dbReference>
<dbReference type="SUPFAM" id="SSF51735">
    <property type="entry name" value="NAD(P)-binding Rossmann-fold domains"/>
    <property type="match status" value="1"/>
</dbReference>
<dbReference type="AlphaFoldDB" id="A0A2H9T1V7"/>
<dbReference type="Pfam" id="PF16363">
    <property type="entry name" value="GDP_Man_Dehyd"/>
    <property type="match status" value="1"/>
</dbReference>
<evidence type="ECO:0000313" key="2">
    <source>
        <dbReference type="EMBL" id="PJE69702.1"/>
    </source>
</evidence>
<comment type="caution">
    <text evidence="2">The sequence shown here is derived from an EMBL/GenBank/DDBJ whole genome shotgun (WGS) entry which is preliminary data.</text>
</comment>
<proteinExistence type="predicted"/>
<dbReference type="EMBL" id="PFEN01000011">
    <property type="protein sequence ID" value="PJE69702.1"/>
    <property type="molecule type" value="Genomic_DNA"/>
</dbReference>
<reference evidence="3" key="1">
    <citation type="submission" date="2017-09" db="EMBL/GenBank/DDBJ databases">
        <title>Depth-based differentiation of microbial function through sediment-hosted aquifers and enrichment of novel symbionts in the deep terrestrial subsurface.</title>
        <authorList>
            <person name="Probst A.J."/>
            <person name="Ladd B."/>
            <person name="Jarett J.K."/>
            <person name="Geller-Mcgrath D.E."/>
            <person name="Sieber C.M.K."/>
            <person name="Emerson J.B."/>
            <person name="Anantharaman K."/>
            <person name="Thomas B.C."/>
            <person name="Malmstrom R."/>
            <person name="Stieglmeier M."/>
            <person name="Klingl A."/>
            <person name="Woyke T."/>
            <person name="Ryan C.M."/>
            <person name="Banfield J.F."/>
        </authorList>
    </citation>
    <scope>NUCLEOTIDE SEQUENCE [LARGE SCALE GENOMIC DNA]</scope>
</reference>
<dbReference type="InterPro" id="IPR016040">
    <property type="entry name" value="NAD(P)-bd_dom"/>
</dbReference>
<protein>
    <recommendedName>
        <fullName evidence="1">NAD(P)-binding domain-containing protein</fullName>
    </recommendedName>
</protein>
<dbReference type="PANTHER" id="PTHR43000">
    <property type="entry name" value="DTDP-D-GLUCOSE 4,6-DEHYDRATASE-RELATED"/>
    <property type="match status" value="1"/>
</dbReference>
<evidence type="ECO:0000313" key="3">
    <source>
        <dbReference type="Proteomes" id="UP000236946"/>
    </source>
</evidence>
<accession>A0A2H9T1V7</accession>
<name>A0A2H9T1V7_9BACT</name>
<feature type="domain" description="NAD(P)-binding" evidence="1">
    <location>
        <begin position="18"/>
        <end position="166"/>
    </location>
</feature>
<dbReference type="InterPro" id="IPR036291">
    <property type="entry name" value="NAD(P)-bd_dom_sf"/>
</dbReference>
<organism evidence="2 3">
    <name type="scientific">Candidatus Staskawiczbacteria bacterium CG10_big_fil_rev_8_21_14_0_10_38_10</name>
    <dbReference type="NCBI Taxonomy" id="1974891"/>
    <lineage>
        <taxon>Bacteria</taxon>
        <taxon>Candidatus Staskawicziibacteriota</taxon>
    </lineage>
</organism>
<gene>
    <name evidence="2" type="ORF">COU98_00500</name>
</gene>